<dbReference type="AlphaFoldDB" id="A0A178MV81"/>
<evidence type="ECO:0000313" key="3">
    <source>
        <dbReference type="Proteomes" id="UP000078543"/>
    </source>
</evidence>
<proteinExistence type="predicted"/>
<dbReference type="STRING" id="1437059.A6A05_10245"/>
<evidence type="ECO:0000259" key="1">
    <source>
        <dbReference type="Pfam" id="PF09361"/>
    </source>
</evidence>
<accession>A0A178MV81</accession>
<feature type="domain" description="Phasin" evidence="1">
    <location>
        <begin position="8"/>
        <end position="106"/>
    </location>
</feature>
<protein>
    <recommendedName>
        <fullName evidence="1">Phasin domain-containing protein</fullName>
    </recommendedName>
</protein>
<dbReference type="Proteomes" id="UP000078543">
    <property type="component" value="Unassembled WGS sequence"/>
</dbReference>
<comment type="caution">
    <text evidence="2">The sequence shown here is derived from an EMBL/GenBank/DDBJ whole genome shotgun (WGS) entry which is preliminary data.</text>
</comment>
<dbReference type="EMBL" id="LWQU01000127">
    <property type="protein sequence ID" value="OAN52933.1"/>
    <property type="molecule type" value="Genomic_DNA"/>
</dbReference>
<dbReference type="InterPro" id="IPR018968">
    <property type="entry name" value="Phasin"/>
</dbReference>
<dbReference type="OrthoDB" id="7362513at2"/>
<dbReference type="InterPro" id="IPR010127">
    <property type="entry name" value="Phasin_subfam-1"/>
</dbReference>
<dbReference type="RefSeq" id="WP_068499049.1">
    <property type="nucleotide sequence ID" value="NZ_LWQU01000127.1"/>
</dbReference>
<gene>
    <name evidence="2" type="ORF">A6A05_10245</name>
</gene>
<reference evidence="2 3" key="1">
    <citation type="submission" date="2016-04" db="EMBL/GenBank/DDBJ databases">
        <title>Draft genome sequence of freshwater magnetotactic bacteria Magnetospirillum marisnigri SP-1 and Magnetospirillum moscoviense BB-1.</title>
        <authorList>
            <person name="Koziaeva V."/>
            <person name="Dziuba M.V."/>
            <person name="Ivanov T.M."/>
            <person name="Kuznetsov B."/>
            <person name="Grouzdev D.S."/>
        </authorList>
    </citation>
    <scope>NUCLEOTIDE SEQUENCE [LARGE SCALE GENOMIC DNA]</scope>
    <source>
        <strain evidence="2 3">BB-1</strain>
    </source>
</reference>
<keyword evidence="3" id="KW-1185">Reference proteome</keyword>
<sequence>MKIDGFDKFVSLGKENADAVVKSSTVAMKGFEELAKASQAYVATSTEKADAVMKALFAVKTPAEFFDLQGKLARESVEIAISDSRKFAELTQTVVTAALEPINARVAAFQSLVKQAA</sequence>
<name>A0A178MV81_9PROT</name>
<dbReference type="NCBIfam" id="TIGR01841">
    <property type="entry name" value="phasin"/>
    <property type="match status" value="1"/>
</dbReference>
<organism evidence="2 3">
    <name type="scientific">Magnetospirillum moscoviense</name>
    <dbReference type="NCBI Taxonomy" id="1437059"/>
    <lineage>
        <taxon>Bacteria</taxon>
        <taxon>Pseudomonadati</taxon>
        <taxon>Pseudomonadota</taxon>
        <taxon>Alphaproteobacteria</taxon>
        <taxon>Rhodospirillales</taxon>
        <taxon>Rhodospirillaceae</taxon>
        <taxon>Magnetospirillum</taxon>
    </lineage>
</organism>
<dbReference type="Pfam" id="PF09361">
    <property type="entry name" value="Phasin_2"/>
    <property type="match status" value="1"/>
</dbReference>
<evidence type="ECO:0000313" key="2">
    <source>
        <dbReference type="EMBL" id="OAN52933.1"/>
    </source>
</evidence>